<dbReference type="AlphaFoldDB" id="A0A7W9BKS2"/>
<organism evidence="9 10">
    <name type="scientific">Yoonia ponticola</name>
    <dbReference type="NCBI Taxonomy" id="1524255"/>
    <lineage>
        <taxon>Bacteria</taxon>
        <taxon>Pseudomonadati</taxon>
        <taxon>Pseudomonadota</taxon>
        <taxon>Alphaproteobacteria</taxon>
        <taxon>Rhodobacterales</taxon>
        <taxon>Paracoccaceae</taxon>
        <taxon>Yoonia</taxon>
    </lineage>
</organism>
<dbReference type="PANTHER" id="PTHR43711:SF26">
    <property type="entry name" value="SENSOR HISTIDINE KINASE RCSC"/>
    <property type="match status" value="1"/>
</dbReference>
<keyword evidence="6" id="KW-0902">Two-component regulatory system</keyword>
<dbReference type="GO" id="GO:0000155">
    <property type="term" value="F:phosphorelay sensor kinase activity"/>
    <property type="evidence" value="ECO:0007669"/>
    <property type="project" value="InterPro"/>
</dbReference>
<dbReference type="Pfam" id="PF02518">
    <property type="entry name" value="HATPase_c"/>
    <property type="match status" value="1"/>
</dbReference>
<proteinExistence type="predicted"/>
<dbReference type="InterPro" id="IPR036890">
    <property type="entry name" value="HATPase_C_sf"/>
</dbReference>
<sequence>MTIPIPTNEAERLSFLNDMRLDASLPFDEIQGLCDVASRLVGAPIALVTLIDEDQQEILANIGAEGLGTTSREASFCTHAIMDSEQFEVADTQLDPRFSENPFVVGDPNIRSYLGTVLEPAPEMRLGTLCVFDTKTRTYTAQEKAFLAKIGKAISALLIAHRDNLELADYSNEVTVKNAKLAELTASLQHSLEKLVEAENVKNEFLSVVSHELRTPLTSIMGALGLMNERFRTDEPQRTQRLISIATQNSGRLLSLVNDILNLQRNEFSNREVKLVPVDLNEMIETSAEAYQNYGADLDVTLTVSGAGQPCYVRGDKHLLDRVIANILSNAFKFSKTGGNVEISLRDVDNQPQISVKDNGAGIPEGSKEKVFGLFSQVDSSDSRAAQRGTGLGMYICQNILKQHNATIDYESEVGVGTTFVVTFNRPFI</sequence>
<evidence type="ECO:0000256" key="5">
    <source>
        <dbReference type="ARBA" id="ARBA00022777"/>
    </source>
</evidence>
<keyword evidence="7" id="KW-0472">Membrane</keyword>
<dbReference type="InterPro" id="IPR029016">
    <property type="entry name" value="GAF-like_dom_sf"/>
</dbReference>
<dbReference type="CDD" id="cd00075">
    <property type="entry name" value="HATPase"/>
    <property type="match status" value="1"/>
</dbReference>
<dbReference type="PROSITE" id="PS50109">
    <property type="entry name" value="HIS_KIN"/>
    <property type="match status" value="1"/>
</dbReference>
<dbReference type="SUPFAM" id="SSF47384">
    <property type="entry name" value="Homodimeric domain of signal transducing histidine kinase"/>
    <property type="match status" value="1"/>
</dbReference>
<keyword evidence="10" id="KW-1185">Reference proteome</keyword>
<dbReference type="Gene3D" id="3.30.450.40">
    <property type="match status" value="1"/>
</dbReference>
<dbReference type="EMBL" id="JACIJM010000004">
    <property type="protein sequence ID" value="MBB5722265.1"/>
    <property type="molecule type" value="Genomic_DNA"/>
</dbReference>
<comment type="caution">
    <text evidence="9">The sequence shown here is derived from an EMBL/GenBank/DDBJ whole genome shotgun (WGS) entry which is preliminary data.</text>
</comment>
<reference evidence="9 10" key="1">
    <citation type="submission" date="2020-08" db="EMBL/GenBank/DDBJ databases">
        <title>Genomic Encyclopedia of Type Strains, Phase IV (KMG-IV): sequencing the most valuable type-strain genomes for metagenomic binning, comparative biology and taxonomic classification.</title>
        <authorList>
            <person name="Goeker M."/>
        </authorList>
    </citation>
    <scope>NUCLEOTIDE SEQUENCE [LARGE SCALE GENOMIC DNA]</scope>
    <source>
        <strain evidence="9 10">DSM 101064</strain>
    </source>
</reference>
<feature type="domain" description="Histidine kinase" evidence="8">
    <location>
        <begin position="208"/>
        <end position="428"/>
    </location>
</feature>
<dbReference type="SMART" id="SM00388">
    <property type="entry name" value="HisKA"/>
    <property type="match status" value="1"/>
</dbReference>
<keyword evidence="3" id="KW-0597">Phosphoprotein</keyword>
<dbReference type="PRINTS" id="PR00344">
    <property type="entry name" value="BCTRLSENSOR"/>
</dbReference>
<protein>
    <recommendedName>
        <fullName evidence="2">histidine kinase</fullName>
        <ecNumber evidence="2">2.7.13.3</ecNumber>
    </recommendedName>
</protein>
<evidence type="ECO:0000313" key="9">
    <source>
        <dbReference type="EMBL" id="MBB5722265.1"/>
    </source>
</evidence>
<dbReference type="FunFam" id="3.30.565.10:FF:000006">
    <property type="entry name" value="Sensor histidine kinase WalK"/>
    <property type="match status" value="1"/>
</dbReference>
<keyword evidence="5 9" id="KW-0418">Kinase</keyword>
<dbReference type="Gene3D" id="1.10.287.130">
    <property type="match status" value="1"/>
</dbReference>
<dbReference type="RefSeq" id="WP_183528339.1">
    <property type="nucleotide sequence ID" value="NZ_JACIJM010000004.1"/>
</dbReference>
<dbReference type="Gene3D" id="3.30.565.10">
    <property type="entry name" value="Histidine kinase-like ATPase, C-terminal domain"/>
    <property type="match status" value="1"/>
</dbReference>
<evidence type="ECO:0000256" key="1">
    <source>
        <dbReference type="ARBA" id="ARBA00000085"/>
    </source>
</evidence>
<accession>A0A7W9BKS2</accession>
<dbReference type="SMART" id="SM00387">
    <property type="entry name" value="HATPase_c"/>
    <property type="match status" value="1"/>
</dbReference>
<dbReference type="Proteomes" id="UP000535415">
    <property type="component" value="Unassembled WGS sequence"/>
</dbReference>
<dbReference type="SUPFAM" id="SSF55874">
    <property type="entry name" value="ATPase domain of HSP90 chaperone/DNA topoisomerase II/histidine kinase"/>
    <property type="match status" value="1"/>
</dbReference>
<dbReference type="FunFam" id="1.10.287.130:FF:000001">
    <property type="entry name" value="Two-component sensor histidine kinase"/>
    <property type="match status" value="1"/>
</dbReference>
<dbReference type="InterPro" id="IPR004358">
    <property type="entry name" value="Sig_transdc_His_kin-like_C"/>
</dbReference>
<evidence type="ECO:0000256" key="4">
    <source>
        <dbReference type="ARBA" id="ARBA00022679"/>
    </source>
</evidence>
<dbReference type="EC" id="2.7.13.3" evidence="2"/>
<evidence type="ECO:0000256" key="6">
    <source>
        <dbReference type="ARBA" id="ARBA00023012"/>
    </source>
</evidence>
<dbReference type="InterPro" id="IPR050736">
    <property type="entry name" value="Sensor_HK_Regulatory"/>
</dbReference>
<evidence type="ECO:0000313" key="10">
    <source>
        <dbReference type="Proteomes" id="UP000535415"/>
    </source>
</evidence>
<dbReference type="CDD" id="cd00082">
    <property type="entry name" value="HisKA"/>
    <property type="match status" value="1"/>
</dbReference>
<dbReference type="InterPro" id="IPR003594">
    <property type="entry name" value="HATPase_dom"/>
</dbReference>
<dbReference type="SUPFAM" id="SSF55781">
    <property type="entry name" value="GAF domain-like"/>
    <property type="match status" value="1"/>
</dbReference>
<evidence type="ECO:0000256" key="3">
    <source>
        <dbReference type="ARBA" id="ARBA00022553"/>
    </source>
</evidence>
<keyword evidence="4" id="KW-0808">Transferase</keyword>
<name>A0A7W9BKS2_9RHOB</name>
<dbReference type="PANTHER" id="PTHR43711">
    <property type="entry name" value="TWO-COMPONENT HISTIDINE KINASE"/>
    <property type="match status" value="1"/>
</dbReference>
<evidence type="ECO:0000256" key="2">
    <source>
        <dbReference type="ARBA" id="ARBA00012438"/>
    </source>
</evidence>
<evidence type="ECO:0000259" key="8">
    <source>
        <dbReference type="PROSITE" id="PS50109"/>
    </source>
</evidence>
<dbReference type="InterPro" id="IPR036097">
    <property type="entry name" value="HisK_dim/P_sf"/>
</dbReference>
<dbReference type="Pfam" id="PF00512">
    <property type="entry name" value="HisKA"/>
    <property type="match status" value="1"/>
</dbReference>
<gene>
    <name evidence="9" type="ORF">FHS72_001889</name>
</gene>
<dbReference type="InterPro" id="IPR005467">
    <property type="entry name" value="His_kinase_dom"/>
</dbReference>
<comment type="catalytic activity">
    <reaction evidence="1">
        <text>ATP + protein L-histidine = ADP + protein N-phospho-L-histidine.</text>
        <dbReference type="EC" id="2.7.13.3"/>
    </reaction>
</comment>
<dbReference type="InterPro" id="IPR003661">
    <property type="entry name" value="HisK_dim/P_dom"/>
</dbReference>
<evidence type="ECO:0000256" key="7">
    <source>
        <dbReference type="ARBA" id="ARBA00023136"/>
    </source>
</evidence>